<feature type="transmembrane region" description="Helical" evidence="1">
    <location>
        <begin position="64"/>
        <end position="86"/>
    </location>
</feature>
<dbReference type="AlphaFoldDB" id="A0A644V2I2"/>
<reference evidence="2" key="1">
    <citation type="submission" date="2019-08" db="EMBL/GenBank/DDBJ databases">
        <authorList>
            <person name="Kucharzyk K."/>
            <person name="Murdoch R.W."/>
            <person name="Higgins S."/>
            <person name="Loffler F."/>
        </authorList>
    </citation>
    <scope>NUCLEOTIDE SEQUENCE</scope>
</reference>
<name>A0A644V2I2_9ZZZZ</name>
<evidence type="ECO:0000313" key="2">
    <source>
        <dbReference type="EMBL" id="MPL85546.1"/>
    </source>
</evidence>
<accession>A0A644V2I2</accession>
<dbReference type="EMBL" id="VSSQ01000207">
    <property type="protein sequence ID" value="MPL85546.1"/>
    <property type="molecule type" value="Genomic_DNA"/>
</dbReference>
<feature type="transmembrane region" description="Helical" evidence="1">
    <location>
        <begin position="39"/>
        <end position="57"/>
    </location>
</feature>
<organism evidence="2">
    <name type="scientific">bioreactor metagenome</name>
    <dbReference type="NCBI Taxonomy" id="1076179"/>
    <lineage>
        <taxon>unclassified sequences</taxon>
        <taxon>metagenomes</taxon>
        <taxon>ecological metagenomes</taxon>
    </lineage>
</organism>
<sequence>MSDVEDKRMHLIWASVILMLGVSILVTYLVPAVGFWEGTGIFLTGVGVISLCLAMFMGKRVSPVFPLFLILAGVILLVQGLLSAVFPVLTAPILIGAALVIVAAGAILFLILKK</sequence>
<protein>
    <submittedName>
        <fullName evidence="2">Uncharacterized protein</fullName>
    </submittedName>
</protein>
<keyword evidence="1" id="KW-0472">Membrane</keyword>
<keyword evidence="1" id="KW-1133">Transmembrane helix</keyword>
<keyword evidence="1" id="KW-0812">Transmembrane</keyword>
<evidence type="ECO:0000256" key="1">
    <source>
        <dbReference type="SAM" id="Phobius"/>
    </source>
</evidence>
<proteinExistence type="predicted"/>
<comment type="caution">
    <text evidence="2">The sequence shown here is derived from an EMBL/GenBank/DDBJ whole genome shotgun (WGS) entry which is preliminary data.</text>
</comment>
<gene>
    <name evidence="2" type="ORF">SDC9_31515</name>
</gene>
<feature type="transmembrane region" description="Helical" evidence="1">
    <location>
        <begin position="92"/>
        <end position="112"/>
    </location>
</feature>
<feature type="transmembrane region" description="Helical" evidence="1">
    <location>
        <begin position="12"/>
        <end position="33"/>
    </location>
</feature>